<evidence type="ECO:0000313" key="2">
    <source>
        <dbReference type="EMBL" id="KAK3352179.1"/>
    </source>
</evidence>
<feature type="transmembrane region" description="Helical" evidence="1">
    <location>
        <begin position="200"/>
        <end position="221"/>
    </location>
</feature>
<feature type="transmembrane region" description="Helical" evidence="1">
    <location>
        <begin position="50"/>
        <end position="68"/>
    </location>
</feature>
<keyword evidence="1" id="KW-0472">Membrane</keyword>
<dbReference type="EMBL" id="JAUIQD010000004">
    <property type="protein sequence ID" value="KAK3352179.1"/>
    <property type="molecule type" value="Genomic_DNA"/>
</dbReference>
<name>A0AAJ0MDK5_9PEZI</name>
<keyword evidence="1" id="KW-1133">Transmembrane helix</keyword>
<organism evidence="2 3">
    <name type="scientific">Lasiosphaeria hispida</name>
    <dbReference type="NCBI Taxonomy" id="260671"/>
    <lineage>
        <taxon>Eukaryota</taxon>
        <taxon>Fungi</taxon>
        <taxon>Dikarya</taxon>
        <taxon>Ascomycota</taxon>
        <taxon>Pezizomycotina</taxon>
        <taxon>Sordariomycetes</taxon>
        <taxon>Sordariomycetidae</taxon>
        <taxon>Sordariales</taxon>
        <taxon>Lasiosphaeriaceae</taxon>
        <taxon>Lasiosphaeria</taxon>
    </lineage>
</organism>
<feature type="transmembrane region" description="Helical" evidence="1">
    <location>
        <begin position="274"/>
        <end position="299"/>
    </location>
</feature>
<reference evidence="2" key="1">
    <citation type="journal article" date="2023" name="Mol. Phylogenet. Evol.">
        <title>Genome-scale phylogeny and comparative genomics of the fungal order Sordariales.</title>
        <authorList>
            <person name="Hensen N."/>
            <person name="Bonometti L."/>
            <person name="Westerberg I."/>
            <person name="Brannstrom I.O."/>
            <person name="Guillou S."/>
            <person name="Cros-Aarteil S."/>
            <person name="Calhoun S."/>
            <person name="Haridas S."/>
            <person name="Kuo A."/>
            <person name="Mondo S."/>
            <person name="Pangilinan J."/>
            <person name="Riley R."/>
            <person name="LaButti K."/>
            <person name="Andreopoulos B."/>
            <person name="Lipzen A."/>
            <person name="Chen C."/>
            <person name="Yan M."/>
            <person name="Daum C."/>
            <person name="Ng V."/>
            <person name="Clum A."/>
            <person name="Steindorff A."/>
            <person name="Ohm R.A."/>
            <person name="Martin F."/>
            <person name="Silar P."/>
            <person name="Natvig D.O."/>
            <person name="Lalanne C."/>
            <person name="Gautier V."/>
            <person name="Ament-Velasquez S.L."/>
            <person name="Kruys A."/>
            <person name="Hutchinson M.I."/>
            <person name="Powell A.J."/>
            <person name="Barry K."/>
            <person name="Miller A.N."/>
            <person name="Grigoriev I.V."/>
            <person name="Debuchy R."/>
            <person name="Gladieux P."/>
            <person name="Hiltunen Thoren M."/>
            <person name="Johannesson H."/>
        </authorList>
    </citation>
    <scope>NUCLEOTIDE SEQUENCE</scope>
    <source>
        <strain evidence="2">CBS 955.72</strain>
    </source>
</reference>
<dbReference type="Proteomes" id="UP001275084">
    <property type="component" value="Unassembled WGS sequence"/>
</dbReference>
<proteinExistence type="predicted"/>
<accession>A0AAJ0MDK5</accession>
<keyword evidence="1" id="KW-0812">Transmembrane</keyword>
<feature type="transmembrane region" description="Helical" evidence="1">
    <location>
        <begin position="20"/>
        <end position="38"/>
    </location>
</feature>
<keyword evidence="3" id="KW-1185">Reference proteome</keyword>
<protein>
    <submittedName>
        <fullName evidence="2">Uncharacterized protein</fullName>
    </submittedName>
</protein>
<comment type="caution">
    <text evidence="2">The sequence shown here is derived from an EMBL/GenBank/DDBJ whole genome shotgun (WGS) entry which is preliminary data.</text>
</comment>
<dbReference type="AlphaFoldDB" id="A0AAJ0MDK5"/>
<feature type="transmembrane region" description="Helical" evidence="1">
    <location>
        <begin position="233"/>
        <end position="254"/>
    </location>
</feature>
<reference evidence="2" key="2">
    <citation type="submission" date="2023-06" db="EMBL/GenBank/DDBJ databases">
        <authorList>
            <consortium name="Lawrence Berkeley National Laboratory"/>
            <person name="Haridas S."/>
            <person name="Hensen N."/>
            <person name="Bonometti L."/>
            <person name="Westerberg I."/>
            <person name="Brannstrom I.O."/>
            <person name="Guillou S."/>
            <person name="Cros-Aarteil S."/>
            <person name="Calhoun S."/>
            <person name="Kuo A."/>
            <person name="Mondo S."/>
            <person name="Pangilinan J."/>
            <person name="Riley R."/>
            <person name="Labutti K."/>
            <person name="Andreopoulos B."/>
            <person name="Lipzen A."/>
            <person name="Chen C."/>
            <person name="Yanf M."/>
            <person name="Daum C."/>
            <person name="Ng V."/>
            <person name="Clum A."/>
            <person name="Steindorff A."/>
            <person name="Ohm R."/>
            <person name="Martin F."/>
            <person name="Silar P."/>
            <person name="Natvig D."/>
            <person name="Lalanne C."/>
            <person name="Gautier V."/>
            <person name="Ament-Velasquez S.L."/>
            <person name="Kruys A."/>
            <person name="Hutchinson M.I."/>
            <person name="Powell A.J."/>
            <person name="Barry K."/>
            <person name="Miller A.N."/>
            <person name="Grigoriev I.V."/>
            <person name="Debuchy R."/>
            <person name="Gladieux P."/>
            <person name="Thoren M.H."/>
            <person name="Johannesson H."/>
        </authorList>
    </citation>
    <scope>NUCLEOTIDE SEQUENCE</scope>
    <source>
        <strain evidence="2">CBS 955.72</strain>
    </source>
</reference>
<gene>
    <name evidence="2" type="ORF">B0T25DRAFT_453731</name>
</gene>
<evidence type="ECO:0000256" key="1">
    <source>
        <dbReference type="SAM" id="Phobius"/>
    </source>
</evidence>
<evidence type="ECO:0000313" key="3">
    <source>
        <dbReference type="Proteomes" id="UP001275084"/>
    </source>
</evidence>
<sequence>MESLATDVFPRSGCALSPSASAFSAILSAFIGSVINGLTSGWLVAFMTGWIAWLAIFRVLLGGLYMLYRSVTNTWGPGRSGILWANMWPRAAVVRGLEQPAVSAAAKLWAKNHPTLASTGPGATALDRSVTALGWFSWGYTALFAPVTQVLFVAANTARHDIGATKIVKGLTVAVTALPLCIDCRVRYGDALGRAWRGRVFNFATSLSALVQGGLCAVLLVEGLLDLKSASRGGFPVIIMAGVYPVFALFWMAASFSFLPMRDGGRKRAGQTHWAGYFLDVGAGAFAGVFLAAPAIALYSSAQFNKRAGLGFGEEPSSGLNDLGEYLSCESQWWRRFAAVSP</sequence>